<reference evidence="1 2" key="1">
    <citation type="submission" date="2019-08" db="EMBL/GenBank/DDBJ databases">
        <title>Deep-cultivation of Planctomycetes and their phenomic and genomic characterization uncovers novel biology.</title>
        <authorList>
            <person name="Wiegand S."/>
            <person name="Jogler M."/>
            <person name="Boedeker C."/>
            <person name="Pinto D."/>
            <person name="Vollmers J."/>
            <person name="Rivas-Marin E."/>
            <person name="Kohn T."/>
            <person name="Peeters S.H."/>
            <person name="Heuer A."/>
            <person name="Rast P."/>
            <person name="Oberbeckmann S."/>
            <person name="Bunk B."/>
            <person name="Jeske O."/>
            <person name="Meyerdierks A."/>
            <person name="Storesund J.E."/>
            <person name="Kallscheuer N."/>
            <person name="Luecker S."/>
            <person name="Lage O.M."/>
            <person name="Pohl T."/>
            <person name="Merkel B.J."/>
            <person name="Hornburger P."/>
            <person name="Mueller R.-W."/>
            <person name="Bruemmer F."/>
            <person name="Labrenz M."/>
            <person name="Spormann A.M."/>
            <person name="Op den Camp H."/>
            <person name="Overmann J."/>
            <person name="Amann R."/>
            <person name="Jetten M.S.M."/>
            <person name="Mascher T."/>
            <person name="Medema M.H."/>
            <person name="Devos D.P."/>
            <person name="Kaster A.-K."/>
            <person name="Ovreas L."/>
            <person name="Rohde M."/>
            <person name="Galperin M.Y."/>
            <person name="Jogler C."/>
        </authorList>
    </citation>
    <scope>NUCLEOTIDE SEQUENCE [LARGE SCALE GENOMIC DNA]</scope>
    <source>
        <strain evidence="1 2">OJF2</strain>
    </source>
</reference>
<sequence>MIGNPNRRHFLRGLGACVALPALESLGAARLLAGEGGPAGAAAATAGAAGLARTASGAPLRAAFVYFPNGAIPSAWWPKKEGKGAELELSRTLKPLESVRKYLQVMGGLAHATAEGGPDGAGDHARGGATFLTGVRLKKSATDVRAGVSIDQAIARKVGHLTRLPSLELACEAARKNGACDSGYSCAYQYNMSWSGPTTPMPPESNPRLVFERLFGEGPHGRRAESLARRRADQKSILDYVLDDARAMQRRLDSGDRRKLDQYLTSVREVEARIVREETFGAAVDPAVETPIGVPADYTEYVRLMYDMLLLAFQTDTTRVATLLLAHDGSNRSFDHIGISEGHHDLSHHQNRAAWIEKVADIDLWYATQFARFLERLRDTPDVDGKPLLHNAMIVYGSGNADGNRHTHSNLPVVLAGRGGGTLEAGRFVKHGRKPMTNLFLSMADRMGVPDYKRFGDSTERLGNV</sequence>
<accession>A0A5B9VVA3</accession>
<dbReference type="Pfam" id="PF07586">
    <property type="entry name" value="HXXSHH"/>
    <property type="match status" value="1"/>
</dbReference>
<evidence type="ECO:0000313" key="2">
    <source>
        <dbReference type="Proteomes" id="UP000324233"/>
    </source>
</evidence>
<dbReference type="InterPro" id="IPR006311">
    <property type="entry name" value="TAT_signal"/>
</dbReference>
<evidence type="ECO:0008006" key="3">
    <source>
        <dbReference type="Google" id="ProtNLM"/>
    </source>
</evidence>
<name>A0A5B9VVA3_9BACT</name>
<dbReference type="PROSITE" id="PS51318">
    <property type="entry name" value="TAT"/>
    <property type="match status" value="1"/>
</dbReference>
<evidence type="ECO:0000313" key="1">
    <source>
        <dbReference type="EMBL" id="QEH31640.1"/>
    </source>
</evidence>
<dbReference type="EMBL" id="CP042997">
    <property type="protein sequence ID" value="QEH31640.1"/>
    <property type="molecule type" value="Genomic_DNA"/>
</dbReference>
<dbReference type="OrthoDB" id="9146593at2"/>
<dbReference type="InterPro" id="IPR011447">
    <property type="entry name" value="DUF1552"/>
</dbReference>
<gene>
    <name evidence="1" type="ORF">OJF2_01050</name>
</gene>
<proteinExistence type="predicted"/>
<dbReference type="KEGG" id="agv:OJF2_01050"/>
<dbReference type="Proteomes" id="UP000324233">
    <property type="component" value="Chromosome"/>
</dbReference>
<dbReference type="RefSeq" id="WP_148590261.1">
    <property type="nucleotide sequence ID" value="NZ_CP042997.1"/>
</dbReference>
<protein>
    <recommendedName>
        <fullName evidence="3">DUF1552 domain-containing protein</fullName>
    </recommendedName>
</protein>
<organism evidence="1 2">
    <name type="scientific">Aquisphaera giovannonii</name>
    <dbReference type="NCBI Taxonomy" id="406548"/>
    <lineage>
        <taxon>Bacteria</taxon>
        <taxon>Pseudomonadati</taxon>
        <taxon>Planctomycetota</taxon>
        <taxon>Planctomycetia</taxon>
        <taxon>Isosphaerales</taxon>
        <taxon>Isosphaeraceae</taxon>
        <taxon>Aquisphaera</taxon>
    </lineage>
</organism>
<keyword evidence="2" id="KW-1185">Reference proteome</keyword>
<dbReference type="AlphaFoldDB" id="A0A5B9VVA3"/>